<dbReference type="EMBL" id="JALIRP010000002">
    <property type="protein sequence ID" value="MCJ8011515.1"/>
    <property type="molecule type" value="Genomic_DNA"/>
</dbReference>
<dbReference type="GO" id="GO:0003700">
    <property type="term" value="F:DNA-binding transcription factor activity"/>
    <property type="evidence" value="ECO:0007669"/>
    <property type="project" value="InterPro"/>
</dbReference>
<feature type="domain" description="HTH araC/xylS-type" evidence="7">
    <location>
        <begin position="172"/>
        <end position="269"/>
    </location>
</feature>
<dbReference type="InterPro" id="IPR009057">
    <property type="entry name" value="Homeodomain-like_sf"/>
</dbReference>
<keyword evidence="2" id="KW-0378">Hydrolase</keyword>
<keyword evidence="5" id="KW-0804">Transcription</keyword>
<comment type="similarity">
    <text evidence="1">Belongs to the glycosyl hydrolase 39 family.</text>
</comment>
<dbReference type="Proteomes" id="UP001139347">
    <property type="component" value="Unassembled WGS sequence"/>
</dbReference>
<dbReference type="InterPro" id="IPR014710">
    <property type="entry name" value="RmlC-like_jellyroll"/>
</dbReference>
<dbReference type="InterPro" id="IPR017853">
    <property type="entry name" value="GH"/>
</dbReference>
<keyword evidence="6" id="KW-0326">Glycosidase</keyword>
<dbReference type="SMART" id="SM00342">
    <property type="entry name" value="HTH_ARAC"/>
    <property type="match status" value="1"/>
</dbReference>
<dbReference type="PANTHER" id="PTHR43280:SF2">
    <property type="entry name" value="HTH-TYPE TRANSCRIPTIONAL REGULATOR EXSA"/>
    <property type="match status" value="1"/>
</dbReference>
<evidence type="ECO:0000256" key="1">
    <source>
        <dbReference type="ARBA" id="ARBA00008875"/>
    </source>
</evidence>
<dbReference type="InterPro" id="IPR037923">
    <property type="entry name" value="HTH-like"/>
</dbReference>
<dbReference type="Pfam" id="PF12833">
    <property type="entry name" value="HTH_18"/>
    <property type="match status" value="1"/>
</dbReference>
<dbReference type="PRINTS" id="PR00745">
    <property type="entry name" value="GLHYDRLASE39"/>
</dbReference>
<evidence type="ECO:0000256" key="4">
    <source>
        <dbReference type="ARBA" id="ARBA00023125"/>
    </source>
</evidence>
<dbReference type="AlphaFoldDB" id="A0A9X1WPC6"/>
<dbReference type="GO" id="GO:0043565">
    <property type="term" value="F:sequence-specific DNA binding"/>
    <property type="evidence" value="ECO:0007669"/>
    <property type="project" value="InterPro"/>
</dbReference>
<dbReference type="InterPro" id="IPR018062">
    <property type="entry name" value="HTH_AraC-typ_CS"/>
</dbReference>
<dbReference type="PANTHER" id="PTHR43280">
    <property type="entry name" value="ARAC-FAMILY TRANSCRIPTIONAL REGULATOR"/>
    <property type="match status" value="1"/>
</dbReference>
<comment type="caution">
    <text evidence="8">The sequence shown here is derived from an EMBL/GenBank/DDBJ whole genome shotgun (WGS) entry which is preliminary data.</text>
</comment>
<dbReference type="PROSITE" id="PS01124">
    <property type="entry name" value="HTH_ARAC_FAMILY_2"/>
    <property type="match status" value="1"/>
</dbReference>
<name>A0A9X1WPC6_9BACL</name>
<dbReference type="Gene3D" id="1.10.10.60">
    <property type="entry name" value="Homeodomain-like"/>
    <property type="match status" value="2"/>
</dbReference>
<dbReference type="Gene3D" id="2.60.40.1500">
    <property type="entry name" value="Glycosyl hydrolase domain, family 39"/>
    <property type="match status" value="1"/>
</dbReference>
<dbReference type="Gene3D" id="3.20.20.80">
    <property type="entry name" value="Glycosidases"/>
    <property type="match status" value="1"/>
</dbReference>
<evidence type="ECO:0000256" key="6">
    <source>
        <dbReference type="ARBA" id="ARBA00023295"/>
    </source>
</evidence>
<evidence type="ECO:0000259" key="7">
    <source>
        <dbReference type="PROSITE" id="PS01124"/>
    </source>
</evidence>
<evidence type="ECO:0000256" key="5">
    <source>
        <dbReference type="ARBA" id="ARBA00023163"/>
    </source>
</evidence>
<dbReference type="InterPro" id="IPR000514">
    <property type="entry name" value="Glyco_hydro_39"/>
</dbReference>
<evidence type="ECO:0000313" key="9">
    <source>
        <dbReference type="Proteomes" id="UP001139347"/>
    </source>
</evidence>
<dbReference type="SUPFAM" id="SSF46689">
    <property type="entry name" value="Homeodomain-like"/>
    <property type="match status" value="2"/>
</dbReference>
<dbReference type="Pfam" id="PF02311">
    <property type="entry name" value="AraC_binding"/>
    <property type="match status" value="1"/>
</dbReference>
<accession>A0A9X1WPC6</accession>
<reference evidence="8" key="1">
    <citation type="submission" date="2022-04" db="EMBL/GenBank/DDBJ databases">
        <title>Paenibacillus mangrovi sp. nov., a novel endophytic bacterium isolated from bark of Kandelia candel.</title>
        <authorList>
            <person name="Tuo L."/>
        </authorList>
    </citation>
    <scope>NUCLEOTIDE SEQUENCE</scope>
    <source>
        <strain evidence="8">KQZ6P-2</strain>
    </source>
</reference>
<sequence>MKKFNNILSTEFEFLLIKPSDAAPEWHQQLELIFVLQGTGWLHCGEGAKSYAIREGDIFAVNSFQMRSIALDQGALALSLLISPAFITSICPELKRPVVNCKSFLFSEDRQQPFDLLRRDFAHAFRAQYKNESQLSIHLRGKLVGLLDHLFQHFLICEPASHEQNSAKEHLRAATDYIHQHYQGNITLADLAKHTFLSSSYISRIFQKYLGVPFKAYLSQVRLIHATVLLASEATITEIAYNSGFSSAHAFIEAFKQYHGMTPGQYRRNIKEPKIENTARPTETEDGFSTAFSSLMRYADVACEESVYEPVDTTEITVNTNETIKPLHHNWKRLINAGYGKDLLNGSVQKQIAHLQREIGFQYIRCKGILDDDMMLLTTDADGKLSYNFVYLDAVVDFILSTGALPMLEFSYMPSILAQNKSSVFRWPSVISAPTDIEQWGELIKAIVKHLVQRYGQKSLRSWLFSPWCAPEYSGLGLFTQEEYTRIYLTSYRAIKSVCSELIICGPGNSIDSLAANRWFLDMCKSELCIPDILSFRAFTSIVPGTEKGSLRLNKTNDALDLAVSGDEQYLASAMKAIQGVTKEYGLDLPMMLEEWSNNIWQRDLCNDTSYKSAYIFKSILENYDSYHAMGYFSASDQLDEIAPAAELFHGGFGLFTRNGLPKSAYRAMQLLSRIGDDLVASDKGYFITKKGSEIQIFLYNYTHYDMLYRYRHTTHLTKTERYKVFNEKRPQSFHIRLDGLEEGKYTLRRYSIGPHGGSTFDAWIRMGAPEQLSHEEEDLLAHQSHPLYCRESAQSDGNITLHAHLQPHEVQLITITH</sequence>
<keyword evidence="9" id="KW-1185">Reference proteome</keyword>
<dbReference type="InterPro" id="IPR003313">
    <property type="entry name" value="AraC-bd"/>
</dbReference>
<evidence type="ECO:0000256" key="3">
    <source>
        <dbReference type="ARBA" id="ARBA00023015"/>
    </source>
</evidence>
<keyword evidence="4" id="KW-0238">DNA-binding</keyword>
<dbReference type="SUPFAM" id="SSF51011">
    <property type="entry name" value="Glycosyl hydrolase domain"/>
    <property type="match status" value="1"/>
</dbReference>
<organism evidence="8 9">
    <name type="scientific">Paenibacillus mangrovi</name>
    <dbReference type="NCBI Taxonomy" id="2931978"/>
    <lineage>
        <taxon>Bacteria</taxon>
        <taxon>Bacillati</taxon>
        <taxon>Bacillota</taxon>
        <taxon>Bacilli</taxon>
        <taxon>Bacillales</taxon>
        <taxon>Paenibacillaceae</taxon>
        <taxon>Paenibacillus</taxon>
    </lineage>
</organism>
<protein>
    <submittedName>
        <fullName evidence="8">Helix-turn-helix domain-containing protein</fullName>
    </submittedName>
</protein>
<dbReference type="InterPro" id="IPR049166">
    <property type="entry name" value="GH39_cat"/>
</dbReference>
<dbReference type="SUPFAM" id="SSF51445">
    <property type="entry name" value="(Trans)glycosidases"/>
    <property type="match status" value="1"/>
</dbReference>
<dbReference type="RefSeq" id="WP_244722470.1">
    <property type="nucleotide sequence ID" value="NZ_JALIRP010000002.1"/>
</dbReference>
<dbReference type="PROSITE" id="PS00041">
    <property type="entry name" value="HTH_ARAC_FAMILY_1"/>
    <property type="match status" value="1"/>
</dbReference>
<evidence type="ECO:0000313" key="8">
    <source>
        <dbReference type="EMBL" id="MCJ8011515.1"/>
    </source>
</evidence>
<gene>
    <name evidence="8" type="ORF">MUG84_07100</name>
</gene>
<dbReference type="GO" id="GO:0005975">
    <property type="term" value="P:carbohydrate metabolic process"/>
    <property type="evidence" value="ECO:0007669"/>
    <property type="project" value="InterPro"/>
</dbReference>
<dbReference type="InterPro" id="IPR018060">
    <property type="entry name" value="HTH_AraC"/>
</dbReference>
<evidence type="ECO:0000256" key="2">
    <source>
        <dbReference type="ARBA" id="ARBA00022801"/>
    </source>
</evidence>
<proteinExistence type="inferred from homology"/>
<dbReference type="GO" id="GO:0004553">
    <property type="term" value="F:hydrolase activity, hydrolyzing O-glycosyl compounds"/>
    <property type="evidence" value="ECO:0007669"/>
    <property type="project" value="InterPro"/>
</dbReference>
<keyword evidence="3" id="KW-0805">Transcription regulation</keyword>
<dbReference type="Pfam" id="PF01229">
    <property type="entry name" value="Glyco_hydro_39"/>
    <property type="match status" value="1"/>
</dbReference>
<dbReference type="Gene3D" id="2.60.120.10">
    <property type="entry name" value="Jelly Rolls"/>
    <property type="match status" value="1"/>
</dbReference>
<dbReference type="SUPFAM" id="SSF51215">
    <property type="entry name" value="Regulatory protein AraC"/>
    <property type="match status" value="1"/>
</dbReference>